<dbReference type="GeneID" id="6096240"/>
<name>A0A4E9FN37_BRUMA</name>
<keyword evidence="3" id="KW-1185">Reference proteome</keyword>
<evidence type="ECO:0000313" key="3">
    <source>
        <dbReference type="Proteomes" id="UP000006672"/>
    </source>
</evidence>
<evidence type="ECO:0000256" key="1">
    <source>
        <dbReference type="SAM" id="MobiDB-lite"/>
    </source>
</evidence>
<accession>A0A8L7TI41</accession>
<reference evidence="2" key="2">
    <citation type="submission" date="2019-04" db="EMBL/GenBank/DDBJ databases">
        <authorList>
            <person name="Howe K."/>
            <person name="Paulini M."/>
            <person name="Williams G."/>
        </authorList>
    </citation>
    <scope>NUCLEOTIDE SEQUENCE [LARGE SCALE GENOMIC DNA]</scope>
    <source>
        <strain evidence="2">FR3</strain>
    </source>
</reference>
<dbReference type="RefSeq" id="XP_001892784.2">
    <property type="nucleotide sequence ID" value="XM_001892749.2"/>
</dbReference>
<dbReference type="Proteomes" id="UP000006672">
    <property type="component" value="Unassembled WGS sequence"/>
</dbReference>
<evidence type="ECO:0000313" key="4">
    <source>
        <dbReference type="WBParaSite" id="Bm7999.1"/>
    </source>
</evidence>
<reference evidence="3" key="1">
    <citation type="journal article" date="2007" name="Science">
        <title>Draft genome of the filarial nematode parasite Brugia malayi.</title>
        <authorList>
            <person name="Ghedin E."/>
            <person name="Wang S."/>
            <person name="Spiro D."/>
            <person name="Caler E."/>
            <person name="Zhao Q."/>
            <person name="Crabtree J."/>
            <person name="Allen J.E."/>
            <person name="Delcher A.L."/>
            <person name="Guiliano D.B."/>
            <person name="Miranda-Saavedra D."/>
            <person name="Angiuoli S.V."/>
            <person name="Creasy T."/>
            <person name="Amedeo P."/>
            <person name="Haas B."/>
            <person name="El-Sayed N.M."/>
            <person name="Wortman J.R."/>
            <person name="Feldblyum T."/>
            <person name="Tallon L."/>
            <person name="Schatz M."/>
            <person name="Shumway M."/>
            <person name="Koo H."/>
            <person name="Salzberg S.L."/>
            <person name="Schobel S."/>
            <person name="Pertea M."/>
            <person name="Pop M."/>
            <person name="White O."/>
            <person name="Barton G.J."/>
            <person name="Carlow C.K."/>
            <person name="Crawford M.J."/>
            <person name="Daub J."/>
            <person name="Dimmic M.W."/>
            <person name="Estes C.F."/>
            <person name="Foster J.M."/>
            <person name="Ganatra M."/>
            <person name="Gregory W.F."/>
            <person name="Johnson N.M."/>
            <person name="Jin J."/>
            <person name="Komuniecki R."/>
            <person name="Korf I."/>
            <person name="Kumar S."/>
            <person name="Laney S."/>
            <person name="Li B.W."/>
            <person name="Li W."/>
            <person name="Lindblom T.H."/>
            <person name="Lustigman S."/>
            <person name="Ma D."/>
            <person name="Maina C.V."/>
            <person name="Martin D.M."/>
            <person name="McCarter J.P."/>
            <person name="McReynolds L."/>
            <person name="Mitreva M."/>
            <person name="Nutman T.B."/>
            <person name="Parkinson J."/>
            <person name="Peregrin-Alvarez J.M."/>
            <person name="Poole C."/>
            <person name="Ren Q."/>
            <person name="Saunders L."/>
            <person name="Sluder A.E."/>
            <person name="Smith K."/>
            <person name="Stanke M."/>
            <person name="Unnasch T.R."/>
            <person name="Ware J."/>
            <person name="Wei A.D."/>
            <person name="Weil G."/>
            <person name="Williams D.J."/>
            <person name="Zhang Y."/>
            <person name="Williams S.A."/>
            <person name="Fraser-Liggett C."/>
            <person name="Slatko B."/>
            <person name="Blaxter M.L."/>
            <person name="Scott A.L."/>
        </authorList>
    </citation>
    <scope>NUCLEOTIDE SEQUENCE</scope>
    <source>
        <strain evidence="3">FR3</strain>
    </source>
</reference>
<dbReference type="CTD" id="6096240"/>
<dbReference type="KEGG" id="bmy:BM_BM7999"/>
<reference evidence="4" key="3">
    <citation type="submission" date="2022-04" db="UniProtKB">
        <authorList>
            <consortium name="WormBaseParasite"/>
        </authorList>
    </citation>
    <scope>IDENTIFICATION</scope>
</reference>
<gene>
    <name evidence="2" type="primary">Bm7999</name>
    <name evidence="4" type="synonym">Bm1_06575</name>
    <name evidence="2" type="ORF">BM_BM7999</name>
</gene>
<proteinExistence type="predicted"/>
<dbReference type="EMBL" id="CAAKNF010000195">
    <property type="protein sequence ID" value="VIO97779.1"/>
    <property type="molecule type" value="Genomic_DNA"/>
</dbReference>
<dbReference type="OrthoDB" id="5407799at2759"/>
<evidence type="ECO:0000313" key="2">
    <source>
        <dbReference type="EMBL" id="VIO97779.1"/>
    </source>
</evidence>
<organism evidence="2">
    <name type="scientific">Brugia malayi</name>
    <name type="common">Filarial nematode worm</name>
    <dbReference type="NCBI Taxonomy" id="6279"/>
    <lineage>
        <taxon>Eukaryota</taxon>
        <taxon>Metazoa</taxon>
        <taxon>Ecdysozoa</taxon>
        <taxon>Nematoda</taxon>
        <taxon>Chromadorea</taxon>
        <taxon>Rhabditida</taxon>
        <taxon>Spirurina</taxon>
        <taxon>Spiruromorpha</taxon>
        <taxon>Filarioidea</taxon>
        <taxon>Onchocercidae</taxon>
        <taxon>Brugia</taxon>
    </lineage>
</organism>
<sequence>MEEKDEILQQRLTNLNMDKDENRMETLSSLEERAKMLTMSGGSQDMPSVSDIEKRLAKLYDMPLENIRYPRSAIINGNKVEEETVEKLMKRARDEAMLEKKWDASRKSEDKHDIDPAEFIKMCKNNASVPDELNGELFISNTDIMGQDTIRNLKEIQRTMKLAKQQSVEASKLTGISNDNHAMDNEIKELMKLTNQSNQKSEKISDELSKFWDRRLNHDVLSSSESSFKSENSDDKSEIDCEELQRIVLEAEKAENEAMQMVKESKKNSKKSGILSRIFHSR</sequence>
<accession>A0A4E9FN37</accession>
<dbReference type="WBParaSite" id="Bm7999.1">
    <property type="protein sequence ID" value="Bm7999.1"/>
    <property type="gene ID" value="WBGene00228260"/>
</dbReference>
<dbReference type="AlphaFoldDB" id="A0A4E9FN37"/>
<feature type="region of interest" description="Disordered" evidence="1">
    <location>
        <begin position="261"/>
        <end position="282"/>
    </location>
</feature>
<protein>
    <submittedName>
        <fullName evidence="4">Bm7999</fullName>
    </submittedName>
</protein>